<dbReference type="AlphaFoldDB" id="A0A0B7B8Q2"/>
<proteinExistence type="predicted"/>
<gene>
    <name evidence="1" type="primary">ORF166570</name>
</gene>
<accession>A0A0B7B8Q2</accession>
<sequence length="60" mass="7053">MEVMVSGSGLRRRWQQNMMLELARDRVFQAGCNESDILQWTCYLMINDSMLKSYTTMLSL</sequence>
<reference evidence="1" key="1">
    <citation type="submission" date="2014-12" db="EMBL/GenBank/DDBJ databases">
        <title>Insight into the proteome of Arion vulgaris.</title>
        <authorList>
            <person name="Aradska J."/>
            <person name="Bulat T."/>
            <person name="Smidak R."/>
            <person name="Sarate P."/>
            <person name="Gangsoo J."/>
            <person name="Sialana F."/>
            <person name="Bilban M."/>
            <person name="Lubec G."/>
        </authorList>
    </citation>
    <scope>NUCLEOTIDE SEQUENCE</scope>
    <source>
        <tissue evidence="1">Skin</tissue>
    </source>
</reference>
<name>A0A0B7B8Q2_9EUPU</name>
<dbReference type="EMBL" id="HACG01041836">
    <property type="protein sequence ID" value="CEK88701.1"/>
    <property type="molecule type" value="Transcribed_RNA"/>
</dbReference>
<protein>
    <submittedName>
        <fullName evidence="1">Uncharacterized protein</fullName>
    </submittedName>
</protein>
<organism evidence="1">
    <name type="scientific">Arion vulgaris</name>
    <dbReference type="NCBI Taxonomy" id="1028688"/>
    <lineage>
        <taxon>Eukaryota</taxon>
        <taxon>Metazoa</taxon>
        <taxon>Spiralia</taxon>
        <taxon>Lophotrochozoa</taxon>
        <taxon>Mollusca</taxon>
        <taxon>Gastropoda</taxon>
        <taxon>Heterobranchia</taxon>
        <taxon>Euthyneura</taxon>
        <taxon>Panpulmonata</taxon>
        <taxon>Eupulmonata</taxon>
        <taxon>Stylommatophora</taxon>
        <taxon>Helicina</taxon>
        <taxon>Arionoidea</taxon>
        <taxon>Arionidae</taxon>
        <taxon>Arion</taxon>
    </lineage>
</organism>
<evidence type="ECO:0000313" key="1">
    <source>
        <dbReference type="EMBL" id="CEK88701.1"/>
    </source>
</evidence>